<protein>
    <submittedName>
        <fullName evidence="2">Uncharacterized protein</fullName>
    </submittedName>
</protein>
<accession>A0A9D1LHG7</accession>
<dbReference type="AlphaFoldDB" id="A0A9D1LHG7"/>
<comment type="caution">
    <text evidence="2">The sequence shown here is derived from an EMBL/GenBank/DDBJ whole genome shotgun (WGS) entry which is preliminary data.</text>
</comment>
<sequence length="329" mass="36332">MNRKLAILSAAVAIALLPFAASGMTVALHGETLVVGDSLDGGHAIRYEFRRCMANHLYTFSKVEFDGCVVNEATSDNIGPFLIRGKGWTGGNHLAADGKTPSARTESVEIRGDGQVLARDTVVRASRVDIAVKNKLFDPKCVDSLFCEENVHYVVCRNSIQVEVHLRFANDEPMFVERYYGMQSMTVGETEILTPNGAYGEWTPVGAVDRFTRQSAPKFRQFVERTPVCYAALCLCSDGLGDRRCVDGDDVVFIGNSWSKSYHKLIGNRIVEKGETARWKGIYTWFASPVADSHGKFEYKGCFDGREAVFCSESGSDYVVFSDGKKILL</sequence>
<organism evidence="2 3">
    <name type="scientific">Candidatus Limisoma intestinavium</name>
    <dbReference type="NCBI Taxonomy" id="2840856"/>
    <lineage>
        <taxon>Bacteria</taxon>
        <taxon>Pseudomonadati</taxon>
        <taxon>Bacteroidota</taxon>
        <taxon>Bacteroidia</taxon>
        <taxon>Bacteroidales</taxon>
        <taxon>Candidatus Limisoma</taxon>
    </lineage>
</organism>
<dbReference type="Proteomes" id="UP000824076">
    <property type="component" value="Unassembled WGS sequence"/>
</dbReference>
<reference evidence="2" key="2">
    <citation type="journal article" date="2021" name="PeerJ">
        <title>Extensive microbial diversity within the chicken gut microbiome revealed by metagenomics and culture.</title>
        <authorList>
            <person name="Gilroy R."/>
            <person name="Ravi A."/>
            <person name="Getino M."/>
            <person name="Pursley I."/>
            <person name="Horton D.L."/>
            <person name="Alikhan N.F."/>
            <person name="Baker D."/>
            <person name="Gharbi K."/>
            <person name="Hall N."/>
            <person name="Watson M."/>
            <person name="Adriaenssens E.M."/>
            <person name="Foster-Nyarko E."/>
            <person name="Jarju S."/>
            <person name="Secka A."/>
            <person name="Antonio M."/>
            <person name="Oren A."/>
            <person name="Chaudhuri R.R."/>
            <person name="La Ragione R."/>
            <person name="Hildebrand F."/>
            <person name="Pallen M.J."/>
        </authorList>
    </citation>
    <scope>NUCLEOTIDE SEQUENCE</scope>
    <source>
        <strain evidence="2">17073</strain>
    </source>
</reference>
<keyword evidence="1" id="KW-0732">Signal</keyword>
<evidence type="ECO:0000313" key="3">
    <source>
        <dbReference type="Proteomes" id="UP000824076"/>
    </source>
</evidence>
<evidence type="ECO:0000313" key="2">
    <source>
        <dbReference type="EMBL" id="HIU38802.1"/>
    </source>
</evidence>
<feature type="signal peptide" evidence="1">
    <location>
        <begin position="1"/>
        <end position="20"/>
    </location>
</feature>
<proteinExistence type="predicted"/>
<name>A0A9D1LHG7_9BACT</name>
<dbReference type="EMBL" id="DVMS01000114">
    <property type="protein sequence ID" value="HIU38802.1"/>
    <property type="molecule type" value="Genomic_DNA"/>
</dbReference>
<gene>
    <name evidence="2" type="ORF">IAD18_03950</name>
</gene>
<evidence type="ECO:0000256" key="1">
    <source>
        <dbReference type="SAM" id="SignalP"/>
    </source>
</evidence>
<feature type="chain" id="PRO_5039176636" evidence="1">
    <location>
        <begin position="21"/>
        <end position="329"/>
    </location>
</feature>
<reference evidence="2" key="1">
    <citation type="submission" date="2020-10" db="EMBL/GenBank/DDBJ databases">
        <authorList>
            <person name="Gilroy R."/>
        </authorList>
    </citation>
    <scope>NUCLEOTIDE SEQUENCE</scope>
    <source>
        <strain evidence="2">17073</strain>
    </source>
</reference>